<dbReference type="AlphaFoldDB" id="A0A4C1YQ38"/>
<sequence length="72" mass="8138">MALKDRCMISDVREQFGLKEDVRTKVDKVRKNDCTQGRPCLMCDLERTAYESGTALTRRLAAIGTGVSQNWT</sequence>
<proteinExistence type="predicted"/>
<evidence type="ECO:0000313" key="1">
    <source>
        <dbReference type="EMBL" id="GBP78268.1"/>
    </source>
</evidence>
<organism evidence="1 2">
    <name type="scientific">Eumeta variegata</name>
    <name type="common">Bagworm moth</name>
    <name type="synonym">Eumeta japonica</name>
    <dbReference type="NCBI Taxonomy" id="151549"/>
    <lineage>
        <taxon>Eukaryota</taxon>
        <taxon>Metazoa</taxon>
        <taxon>Ecdysozoa</taxon>
        <taxon>Arthropoda</taxon>
        <taxon>Hexapoda</taxon>
        <taxon>Insecta</taxon>
        <taxon>Pterygota</taxon>
        <taxon>Neoptera</taxon>
        <taxon>Endopterygota</taxon>
        <taxon>Lepidoptera</taxon>
        <taxon>Glossata</taxon>
        <taxon>Ditrysia</taxon>
        <taxon>Tineoidea</taxon>
        <taxon>Psychidae</taxon>
        <taxon>Oiketicinae</taxon>
        <taxon>Eumeta</taxon>
    </lineage>
</organism>
<name>A0A4C1YQ38_EUMVA</name>
<gene>
    <name evidence="1" type="ORF">EVAR_57114_1</name>
</gene>
<dbReference type="Proteomes" id="UP000299102">
    <property type="component" value="Unassembled WGS sequence"/>
</dbReference>
<reference evidence="1 2" key="1">
    <citation type="journal article" date="2019" name="Commun. Biol.">
        <title>The bagworm genome reveals a unique fibroin gene that provides high tensile strength.</title>
        <authorList>
            <person name="Kono N."/>
            <person name="Nakamura H."/>
            <person name="Ohtoshi R."/>
            <person name="Tomita M."/>
            <person name="Numata K."/>
            <person name="Arakawa K."/>
        </authorList>
    </citation>
    <scope>NUCLEOTIDE SEQUENCE [LARGE SCALE GENOMIC DNA]</scope>
</reference>
<dbReference type="EMBL" id="BGZK01001364">
    <property type="protein sequence ID" value="GBP78268.1"/>
    <property type="molecule type" value="Genomic_DNA"/>
</dbReference>
<evidence type="ECO:0000313" key="2">
    <source>
        <dbReference type="Proteomes" id="UP000299102"/>
    </source>
</evidence>
<keyword evidence="2" id="KW-1185">Reference proteome</keyword>
<comment type="caution">
    <text evidence="1">The sequence shown here is derived from an EMBL/GenBank/DDBJ whole genome shotgun (WGS) entry which is preliminary data.</text>
</comment>
<accession>A0A4C1YQ38</accession>
<protein>
    <submittedName>
        <fullName evidence="1">Uncharacterized protein</fullName>
    </submittedName>
</protein>